<gene>
    <name evidence="4" type="ORF">NCTC10571_00220</name>
</gene>
<proteinExistence type="predicted"/>
<feature type="domain" description="Deacetylase PdaC" evidence="3">
    <location>
        <begin position="41"/>
        <end position="118"/>
    </location>
</feature>
<organism evidence="4 5">
    <name type="scientific">Megamonas hypermegale</name>
    <dbReference type="NCBI Taxonomy" id="158847"/>
    <lineage>
        <taxon>Bacteria</taxon>
        <taxon>Bacillati</taxon>
        <taxon>Bacillota</taxon>
        <taxon>Negativicutes</taxon>
        <taxon>Selenomonadales</taxon>
        <taxon>Selenomonadaceae</taxon>
        <taxon>Megamonas</taxon>
    </lineage>
</organism>
<reference evidence="4 5" key="1">
    <citation type="submission" date="2018-06" db="EMBL/GenBank/DDBJ databases">
        <authorList>
            <consortium name="Pathogen Informatics"/>
            <person name="Doyle S."/>
        </authorList>
    </citation>
    <scope>NUCLEOTIDE SEQUENCE [LARGE SCALE GENOMIC DNA]</scope>
    <source>
        <strain evidence="4 5">NCTC10571</strain>
    </source>
</reference>
<name>A0A378NNY9_9FIRM</name>
<evidence type="ECO:0000313" key="5">
    <source>
        <dbReference type="Proteomes" id="UP000255234"/>
    </source>
</evidence>
<dbReference type="Pfam" id="PF11738">
    <property type="entry name" value="DUF3298"/>
    <property type="match status" value="1"/>
</dbReference>
<feature type="chain" id="PRO_5038577784" evidence="1">
    <location>
        <begin position="25"/>
        <end position="211"/>
    </location>
</feature>
<accession>A0A378NNY9</accession>
<dbReference type="Gene3D" id="3.30.565.40">
    <property type="entry name" value="Fervidobacterium nodosum Rt17-B1 like"/>
    <property type="match status" value="1"/>
</dbReference>
<dbReference type="EMBL" id="UGPP01000001">
    <property type="protein sequence ID" value="STY70114.1"/>
    <property type="molecule type" value="Genomic_DNA"/>
</dbReference>
<evidence type="ECO:0000259" key="3">
    <source>
        <dbReference type="Pfam" id="PF13739"/>
    </source>
</evidence>
<dbReference type="AlphaFoldDB" id="A0A378NNY9"/>
<protein>
    <submittedName>
        <fullName evidence="4">Protein of uncharacterized function (DUF3298)</fullName>
    </submittedName>
</protein>
<dbReference type="Proteomes" id="UP000255234">
    <property type="component" value="Unassembled WGS sequence"/>
</dbReference>
<dbReference type="InterPro" id="IPR037126">
    <property type="entry name" value="PdaC/RsiV-like_sf"/>
</dbReference>
<dbReference type="GeneID" id="62777584"/>
<dbReference type="RefSeq" id="WP_008540046.1">
    <property type="nucleotide sequence ID" value="NZ_UGPP01000001.1"/>
</dbReference>
<evidence type="ECO:0000256" key="1">
    <source>
        <dbReference type="SAM" id="SignalP"/>
    </source>
</evidence>
<dbReference type="InterPro" id="IPR025303">
    <property type="entry name" value="PdaC"/>
</dbReference>
<sequence length="211" mass="24325">MQKSWKILMSLFMVMLLSMSVTFAQSSYYEVQEKTLDSEFVEGKYPVVNADNILVKSRINRQITKIINDFNQNVQQENDIGRDLTGFIGYEIKANSDKIFSVIINCSTMYKGAAHPNTYAYGLSFDEQGNLIQFSQVINIDKQSGKNIYTIDNLNKEIKAQVGQHLFDFHKDVTAFPQEFYLDENMDLHVLFQRYEITPYAVGLVDVILKK</sequence>
<feature type="signal peptide" evidence="1">
    <location>
        <begin position="1"/>
        <end position="24"/>
    </location>
</feature>
<dbReference type="Pfam" id="PF13739">
    <property type="entry name" value="PdaC"/>
    <property type="match status" value="1"/>
</dbReference>
<dbReference type="Gene3D" id="3.90.640.20">
    <property type="entry name" value="Heat-shock cognate protein, ATPase"/>
    <property type="match status" value="1"/>
</dbReference>
<evidence type="ECO:0000313" key="4">
    <source>
        <dbReference type="EMBL" id="STY70114.1"/>
    </source>
</evidence>
<keyword evidence="1" id="KW-0732">Signal</keyword>
<dbReference type="InterPro" id="IPR021729">
    <property type="entry name" value="DUF3298"/>
</dbReference>
<feature type="domain" description="DUF3298" evidence="2">
    <location>
        <begin position="152"/>
        <end position="209"/>
    </location>
</feature>
<evidence type="ECO:0000259" key="2">
    <source>
        <dbReference type="Pfam" id="PF11738"/>
    </source>
</evidence>